<evidence type="ECO:0008006" key="4">
    <source>
        <dbReference type="Google" id="ProtNLM"/>
    </source>
</evidence>
<feature type="region of interest" description="Disordered" evidence="1">
    <location>
        <begin position="1"/>
        <end position="62"/>
    </location>
</feature>
<comment type="caution">
    <text evidence="2">The sequence shown here is derived from an EMBL/GenBank/DDBJ whole genome shotgun (WGS) entry which is preliminary data.</text>
</comment>
<dbReference type="Proteomes" id="UP001157418">
    <property type="component" value="Unassembled WGS sequence"/>
</dbReference>
<evidence type="ECO:0000313" key="2">
    <source>
        <dbReference type="EMBL" id="CAH1445620.1"/>
    </source>
</evidence>
<reference evidence="2 3" key="1">
    <citation type="submission" date="2022-01" db="EMBL/GenBank/DDBJ databases">
        <authorList>
            <person name="Xiong W."/>
            <person name="Schranz E."/>
        </authorList>
    </citation>
    <scope>NUCLEOTIDE SEQUENCE [LARGE SCALE GENOMIC DNA]</scope>
</reference>
<accession>A0AAU9P7N8</accession>
<evidence type="ECO:0000256" key="1">
    <source>
        <dbReference type="SAM" id="MobiDB-lite"/>
    </source>
</evidence>
<dbReference type="EMBL" id="CAKMRJ010005523">
    <property type="protein sequence ID" value="CAH1445620.1"/>
    <property type="molecule type" value="Genomic_DNA"/>
</dbReference>
<feature type="compositionally biased region" description="Polar residues" evidence="1">
    <location>
        <begin position="52"/>
        <end position="62"/>
    </location>
</feature>
<organism evidence="2 3">
    <name type="scientific">Lactuca virosa</name>
    <dbReference type="NCBI Taxonomy" id="75947"/>
    <lineage>
        <taxon>Eukaryota</taxon>
        <taxon>Viridiplantae</taxon>
        <taxon>Streptophyta</taxon>
        <taxon>Embryophyta</taxon>
        <taxon>Tracheophyta</taxon>
        <taxon>Spermatophyta</taxon>
        <taxon>Magnoliopsida</taxon>
        <taxon>eudicotyledons</taxon>
        <taxon>Gunneridae</taxon>
        <taxon>Pentapetalae</taxon>
        <taxon>asterids</taxon>
        <taxon>campanulids</taxon>
        <taxon>Asterales</taxon>
        <taxon>Asteraceae</taxon>
        <taxon>Cichorioideae</taxon>
        <taxon>Cichorieae</taxon>
        <taxon>Lactucinae</taxon>
        <taxon>Lactuca</taxon>
    </lineage>
</organism>
<sequence>MYERLHTSPHHQSFLHRLLSTVRRPPCDRPPESPSTGRTDHRTDQKLPPSQPSTDTNAPLQHTASSFCLTDFPSPFPFRERRLTPVFTGTTFTVAGESLARSRLHISTN</sequence>
<proteinExistence type="predicted"/>
<protein>
    <recommendedName>
        <fullName evidence="4">IPT/TIG domain-containing protein</fullName>
    </recommendedName>
</protein>
<name>A0AAU9P7N8_9ASTR</name>
<dbReference type="AlphaFoldDB" id="A0AAU9P7N8"/>
<gene>
    <name evidence="2" type="ORF">LVIROSA_LOCUS31375</name>
</gene>
<evidence type="ECO:0000313" key="3">
    <source>
        <dbReference type="Proteomes" id="UP001157418"/>
    </source>
</evidence>
<keyword evidence="3" id="KW-1185">Reference proteome</keyword>